<evidence type="ECO:0000313" key="1">
    <source>
        <dbReference type="EMBL" id="EBP3999590.1"/>
    </source>
</evidence>
<organism evidence="1">
    <name type="scientific">Salmonella enterica I</name>
    <dbReference type="NCBI Taxonomy" id="59201"/>
    <lineage>
        <taxon>Bacteria</taxon>
        <taxon>Pseudomonadati</taxon>
        <taxon>Pseudomonadota</taxon>
        <taxon>Gammaproteobacteria</taxon>
        <taxon>Enterobacterales</taxon>
        <taxon>Enterobacteriaceae</taxon>
        <taxon>Salmonella</taxon>
    </lineage>
</organism>
<dbReference type="AlphaFoldDB" id="A0A5U3F033"/>
<dbReference type="EMBL" id="AAGLPX010000022">
    <property type="protein sequence ID" value="EBP3999590.1"/>
    <property type="molecule type" value="Genomic_DNA"/>
</dbReference>
<gene>
    <name evidence="1" type="ORF">S301_13150</name>
</gene>
<protein>
    <submittedName>
        <fullName evidence="1">Uncharacterized protein</fullName>
    </submittedName>
</protein>
<dbReference type="Proteomes" id="UP000839575">
    <property type="component" value="Unassembled WGS sequence"/>
</dbReference>
<sequence>MLIDFFIGKFSYRKTKTTPTVSLNKSILEVVMAEPTLAEKKDKYDEVYAALHSVAEMQMDLSMDRTRAREVWRKLIPQTDLSVLADAIADVLNEQAYKCRTYRNP</sequence>
<reference evidence="1" key="1">
    <citation type="submission" date="2018-07" db="EMBL/GenBank/DDBJ databases">
        <authorList>
            <consortium name="GenomeTrakr network: Whole genome sequencing for foodborne pathogen traceback"/>
        </authorList>
    </citation>
    <scope>NUCLEOTIDE SEQUENCE [LARGE SCALE GENOMIC DNA]</scope>
    <source>
        <strain evidence="1">CFSAN002851</strain>
    </source>
</reference>
<comment type="caution">
    <text evidence="1">The sequence shown here is derived from an EMBL/GenBank/DDBJ whole genome shotgun (WGS) entry which is preliminary data.</text>
</comment>
<accession>A0A5U3F033</accession>
<proteinExistence type="predicted"/>
<name>A0A5U3F033_SALET</name>